<evidence type="ECO:0000313" key="4">
    <source>
        <dbReference type="Proteomes" id="UP001174909"/>
    </source>
</evidence>
<proteinExistence type="predicted"/>
<dbReference type="PROSITE" id="PS50010">
    <property type="entry name" value="DH_2"/>
    <property type="match status" value="1"/>
</dbReference>
<dbReference type="GO" id="GO:0019898">
    <property type="term" value="C:extrinsic component of membrane"/>
    <property type="evidence" value="ECO:0007669"/>
    <property type="project" value="TreeGrafter"/>
</dbReference>
<dbReference type="InterPro" id="IPR035899">
    <property type="entry name" value="DBL_dom_sf"/>
</dbReference>
<feature type="domain" description="DH" evidence="2">
    <location>
        <begin position="11"/>
        <end position="151"/>
    </location>
</feature>
<sequence length="151" mass="17697">EKDRERQLTKQRERVLEEMLQTEETYVADLKLIEKCRPRFVSEVLPSTLKGKEDIIFSNIQDVDDFHRLHLLPQLKERATTTDEAARVFIECADDMTGVYVPYCKNKMASEDLLTSHRTYLSRMQSCLVYRCPWHLCSSNLSRGSPSTLYF</sequence>
<organism evidence="3 4">
    <name type="scientific">Geodia barretti</name>
    <name type="common">Barrett's horny sponge</name>
    <dbReference type="NCBI Taxonomy" id="519541"/>
    <lineage>
        <taxon>Eukaryota</taxon>
        <taxon>Metazoa</taxon>
        <taxon>Porifera</taxon>
        <taxon>Demospongiae</taxon>
        <taxon>Heteroscleromorpha</taxon>
        <taxon>Tetractinellida</taxon>
        <taxon>Astrophorina</taxon>
        <taxon>Geodiidae</taxon>
        <taxon>Geodia</taxon>
    </lineage>
</organism>
<dbReference type="Gene3D" id="1.20.900.10">
    <property type="entry name" value="Dbl homology (DH) domain"/>
    <property type="match status" value="1"/>
</dbReference>
<dbReference type="PANTHER" id="PTHR22826">
    <property type="entry name" value="RHO GUANINE EXCHANGE FACTOR-RELATED"/>
    <property type="match status" value="1"/>
</dbReference>
<evidence type="ECO:0000256" key="1">
    <source>
        <dbReference type="ARBA" id="ARBA00022658"/>
    </source>
</evidence>
<dbReference type="GO" id="GO:0005737">
    <property type="term" value="C:cytoplasm"/>
    <property type="evidence" value="ECO:0007669"/>
    <property type="project" value="TreeGrafter"/>
</dbReference>
<dbReference type="SUPFAM" id="SSF48065">
    <property type="entry name" value="DBL homology domain (DH-domain)"/>
    <property type="match status" value="1"/>
</dbReference>
<dbReference type="Pfam" id="PF00621">
    <property type="entry name" value="RhoGEF"/>
    <property type="match status" value="1"/>
</dbReference>
<keyword evidence="1" id="KW-0344">Guanine-nucleotide releasing factor</keyword>
<evidence type="ECO:0000259" key="2">
    <source>
        <dbReference type="PROSITE" id="PS50010"/>
    </source>
</evidence>
<dbReference type="InterPro" id="IPR051336">
    <property type="entry name" value="RhoGEF_Guanine_NuclExch_SF"/>
</dbReference>
<dbReference type="EMBL" id="CASHTH010000885">
    <property type="protein sequence ID" value="CAI8008663.1"/>
    <property type="molecule type" value="Genomic_DNA"/>
</dbReference>
<dbReference type="InterPro" id="IPR000219">
    <property type="entry name" value="DH_dom"/>
</dbReference>
<dbReference type="Proteomes" id="UP001174909">
    <property type="component" value="Unassembled WGS sequence"/>
</dbReference>
<protein>
    <submittedName>
        <fullName evidence="3">Kalirin</fullName>
    </submittedName>
</protein>
<feature type="non-terminal residue" evidence="3">
    <location>
        <position position="1"/>
    </location>
</feature>
<keyword evidence="4" id="KW-1185">Reference proteome</keyword>
<dbReference type="PANTHER" id="PTHR22826:SF106">
    <property type="entry name" value="TRIO, ISOFORM A"/>
    <property type="match status" value="1"/>
</dbReference>
<name>A0AA35W593_GEOBA</name>
<dbReference type="AlphaFoldDB" id="A0AA35W593"/>
<accession>A0AA35W593</accession>
<dbReference type="GO" id="GO:0005085">
    <property type="term" value="F:guanyl-nucleotide exchange factor activity"/>
    <property type="evidence" value="ECO:0007669"/>
    <property type="project" value="UniProtKB-KW"/>
</dbReference>
<reference evidence="3" key="1">
    <citation type="submission" date="2023-03" db="EMBL/GenBank/DDBJ databases">
        <authorList>
            <person name="Steffen K."/>
            <person name="Cardenas P."/>
        </authorList>
    </citation>
    <scope>NUCLEOTIDE SEQUENCE</scope>
</reference>
<evidence type="ECO:0000313" key="3">
    <source>
        <dbReference type="EMBL" id="CAI8008663.1"/>
    </source>
</evidence>
<comment type="caution">
    <text evidence="3">The sequence shown here is derived from an EMBL/GenBank/DDBJ whole genome shotgun (WGS) entry which is preliminary data.</text>
</comment>
<gene>
    <name evidence="3" type="ORF">GBAR_LOCUS5927</name>
</gene>